<feature type="compositionally biased region" description="Low complexity" evidence="1">
    <location>
        <begin position="120"/>
        <end position="135"/>
    </location>
</feature>
<reference evidence="2 3" key="1">
    <citation type="journal article" date="2019" name="New Phytol.">
        <title>Comparative genomics reveals unique wood-decay strategies and fruiting body development in the Schizophyllaceae.</title>
        <authorList>
            <person name="Almasi E."/>
            <person name="Sahu N."/>
            <person name="Krizsan K."/>
            <person name="Balint B."/>
            <person name="Kovacs G.M."/>
            <person name="Kiss B."/>
            <person name="Cseklye J."/>
            <person name="Drula E."/>
            <person name="Henrissat B."/>
            <person name="Nagy I."/>
            <person name="Chovatia M."/>
            <person name="Adam C."/>
            <person name="LaButti K."/>
            <person name="Lipzen A."/>
            <person name="Riley R."/>
            <person name="Grigoriev I.V."/>
            <person name="Nagy L.G."/>
        </authorList>
    </citation>
    <scope>NUCLEOTIDE SEQUENCE [LARGE SCALE GENOMIC DNA]</scope>
    <source>
        <strain evidence="2 3">NL-1724</strain>
    </source>
</reference>
<feature type="region of interest" description="Disordered" evidence="1">
    <location>
        <begin position="120"/>
        <end position="143"/>
    </location>
</feature>
<evidence type="ECO:0000313" key="2">
    <source>
        <dbReference type="EMBL" id="TRM55633.1"/>
    </source>
</evidence>
<feature type="compositionally biased region" description="Low complexity" evidence="1">
    <location>
        <begin position="61"/>
        <end position="83"/>
    </location>
</feature>
<protein>
    <submittedName>
        <fullName evidence="2">Uncharacterized protein</fullName>
    </submittedName>
</protein>
<dbReference type="AlphaFoldDB" id="A0A550BSW9"/>
<accession>A0A550BSW9</accession>
<feature type="compositionally biased region" description="Polar residues" evidence="1">
    <location>
        <begin position="45"/>
        <end position="57"/>
    </location>
</feature>
<dbReference type="Proteomes" id="UP000320762">
    <property type="component" value="Unassembled WGS sequence"/>
</dbReference>
<evidence type="ECO:0000256" key="1">
    <source>
        <dbReference type="SAM" id="MobiDB-lite"/>
    </source>
</evidence>
<organism evidence="2 3">
    <name type="scientific">Schizophyllum amplum</name>
    <dbReference type="NCBI Taxonomy" id="97359"/>
    <lineage>
        <taxon>Eukaryota</taxon>
        <taxon>Fungi</taxon>
        <taxon>Dikarya</taxon>
        <taxon>Basidiomycota</taxon>
        <taxon>Agaricomycotina</taxon>
        <taxon>Agaricomycetes</taxon>
        <taxon>Agaricomycetidae</taxon>
        <taxon>Agaricales</taxon>
        <taxon>Schizophyllaceae</taxon>
        <taxon>Schizophyllum</taxon>
    </lineage>
</organism>
<gene>
    <name evidence="2" type="ORF">BD626DRAFT_576924</name>
</gene>
<feature type="region of interest" description="Disordered" evidence="1">
    <location>
        <begin position="1"/>
        <end position="99"/>
    </location>
</feature>
<comment type="caution">
    <text evidence="2">The sequence shown here is derived from an EMBL/GenBank/DDBJ whole genome shotgun (WGS) entry which is preliminary data.</text>
</comment>
<evidence type="ECO:0000313" key="3">
    <source>
        <dbReference type="Proteomes" id="UP000320762"/>
    </source>
</evidence>
<name>A0A550BSW9_9AGAR</name>
<proteinExistence type="predicted"/>
<dbReference type="EMBL" id="VDMD01000106">
    <property type="protein sequence ID" value="TRM55633.1"/>
    <property type="molecule type" value="Genomic_DNA"/>
</dbReference>
<keyword evidence="3" id="KW-1185">Reference proteome</keyword>
<sequence>MLRPKFPVSPPHTVPAEQAVEQHESKGLSSKGLSRCAAAAVRQAEWQSPTNADTGSVPSIALRARTPPKRAAAATSPASPRLPVHSVPRSGRLSSLTSWAPPALELDRITWTLRRRRPPFSTSTTLALPSTTPTPGRGSGDGSTYNCRCSDCSFSLGRP</sequence>